<keyword evidence="1" id="KW-0175">Coiled coil</keyword>
<dbReference type="Gene3D" id="1.10.10.60">
    <property type="entry name" value="Homeodomain-like"/>
    <property type="match status" value="1"/>
</dbReference>
<dbReference type="InterPro" id="IPR044822">
    <property type="entry name" value="Myb_DNA-bind_4"/>
</dbReference>
<dbReference type="PANTHER" id="PTHR47595:SF1">
    <property type="entry name" value="MYB_SANT-LIKE DNA-BINDING DOMAIN-CONTAINING PROTEIN"/>
    <property type="match status" value="1"/>
</dbReference>
<feature type="coiled-coil region" evidence="1">
    <location>
        <begin position="63"/>
        <end position="90"/>
    </location>
</feature>
<dbReference type="Pfam" id="PF13837">
    <property type="entry name" value="Myb_DNA-bind_4"/>
    <property type="match status" value="1"/>
</dbReference>
<feature type="domain" description="Myb/SANT-like DNA-binding" evidence="3">
    <location>
        <begin position="40"/>
        <end position="110"/>
    </location>
</feature>
<evidence type="ECO:0000313" key="4">
    <source>
        <dbReference type="EMBL" id="EMP38405.1"/>
    </source>
</evidence>
<feature type="region of interest" description="Disordered" evidence="2">
    <location>
        <begin position="114"/>
        <end position="136"/>
    </location>
</feature>
<reference evidence="5" key="1">
    <citation type="journal article" date="2013" name="Nat. Genet.">
        <title>The draft genomes of soft-shell turtle and green sea turtle yield insights into the development and evolution of the turtle-specific body plan.</title>
        <authorList>
            <person name="Wang Z."/>
            <person name="Pascual-Anaya J."/>
            <person name="Zadissa A."/>
            <person name="Li W."/>
            <person name="Niimura Y."/>
            <person name="Huang Z."/>
            <person name="Li C."/>
            <person name="White S."/>
            <person name="Xiong Z."/>
            <person name="Fang D."/>
            <person name="Wang B."/>
            <person name="Ming Y."/>
            <person name="Chen Y."/>
            <person name="Zheng Y."/>
            <person name="Kuraku S."/>
            <person name="Pignatelli M."/>
            <person name="Herrero J."/>
            <person name="Beal K."/>
            <person name="Nozawa M."/>
            <person name="Li Q."/>
            <person name="Wang J."/>
            <person name="Zhang H."/>
            <person name="Yu L."/>
            <person name="Shigenobu S."/>
            <person name="Wang J."/>
            <person name="Liu J."/>
            <person name="Flicek P."/>
            <person name="Searle S."/>
            <person name="Wang J."/>
            <person name="Kuratani S."/>
            <person name="Yin Y."/>
            <person name="Aken B."/>
            <person name="Zhang G."/>
            <person name="Irie N."/>
        </authorList>
    </citation>
    <scope>NUCLEOTIDE SEQUENCE [LARGE SCALE GENOMIC DNA]</scope>
</reference>
<dbReference type="Proteomes" id="UP000031443">
    <property type="component" value="Unassembled WGS sequence"/>
</dbReference>
<proteinExistence type="predicted"/>
<protein>
    <recommendedName>
        <fullName evidence="3">Myb/SANT-like DNA-binding domain-containing protein</fullName>
    </recommendedName>
</protein>
<dbReference type="EMBL" id="KB519805">
    <property type="protein sequence ID" value="EMP38405.1"/>
    <property type="molecule type" value="Genomic_DNA"/>
</dbReference>
<evidence type="ECO:0000313" key="5">
    <source>
        <dbReference type="Proteomes" id="UP000031443"/>
    </source>
</evidence>
<name>M7BRP9_CHEMY</name>
<keyword evidence="5" id="KW-1185">Reference proteome</keyword>
<evidence type="ECO:0000256" key="2">
    <source>
        <dbReference type="SAM" id="MobiDB-lite"/>
    </source>
</evidence>
<evidence type="ECO:0000256" key="1">
    <source>
        <dbReference type="SAM" id="Coils"/>
    </source>
</evidence>
<gene>
    <name evidence="4" type="ORF">UY3_04394</name>
</gene>
<dbReference type="PANTHER" id="PTHR47595">
    <property type="entry name" value="HEAT SHOCK 70 KDA PROTEIN 14"/>
    <property type="match status" value="1"/>
</dbReference>
<sequence length="224" mass="25042">MTIRSFPGGFPGQHGWLSHQTCSRLDYRGAVELGEGEESVQSQLRVTRRNRDAYGQVSRGLCKKHYDQDMQQCRAKIKELRQAYHKLQEANYRSSGAPKTCHFYKELNAILDGDPTSIADSPVDTSEAAERGENPEAEILDEEFELEEDVELPAGSLDGARSQELFSTPEVLKGEQEADEALGYAKPHNLEEFSESMHQNACQLNDNDLPITREPGDILQGTSL</sequence>
<dbReference type="AlphaFoldDB" id="M7BRP9"/>
<organism evidence="4 5">
    <name type="scientific">Chelonia mydas</name>
    <name type="common">Green sea-turtle</name>
    <name type="synonym">Chelonia agassizi</name>
    <dbReference type="NCBI Taxonomy" id="8469"/>
    <lineage>
        <taxon>Eukaryota</taxon>
        <taxon>Metazoa</taxon>
        <taxon>Chordata</taxon>
        <taxon>Craniata</taxon>
        <taxon>Vertebrata</taxon>
        <taxon>Euteleostomi</taxon>
        <taxon>Archelosauria</taxon>
        <taxon>Testudinata</taxon>
        <taxon>Testudines</taxon>
        <taxon>Cryptodira</taxon>
        <taxon>Durocryptodira</taxon>
        <taxon>Americhelydia</taxon>
        <taxon>Chelonioidea</taxon>
        <taxon>Cheloniidae</taxon>
        <taxon>Chelonia</taxon>
    </lineage>
</organism>
<evidence type="ECO:0000259" key="3">
    <source>
        <dbReference type="Pfam" id="PF13837"/>
    </source>
</evidence>
<accession>M7BRP9</accession>